<proteinExistence type="predicted"/>
<gene>
    <name evidence="2" type="ORF">BTO11_10985</name>
</gene>
<reference evidence="2 3" key="1">
    <citation type="submission" date="2016-12" db="EMBL/GenBank/DDBJ databases">
        <title>Diversity of luminous bacteria.</title>
        <authorList>
            <person name="Yoshizawa S."/>
            <person name="Kogure K."/>
        </authorList>
    </citation>
    <scope>NUCLEOTIDE SEQUENCE [LARGE SCALE GENOMIC DNA]</scope>
    <source>
        <strain evidence="2 3">SA4-48</strain>
    </source>
</reference>
<dbReference type="AlphaFoldDB" id="A0A2S7UVV8"/>
<dbReference type="RefSeq" id="WP_105052635.1">
    <property type="nucleotide sequence ID" value="NZ_BMYG01000013.1"/>
</dbReference>
<feature type="transmembrane region" description="Helical" evidence="1">
    <location>
        <begin position="58"/>
        <end position="75"/>
    </location>
</feature>
<protein>
    <submittedName>
        <fullName evidence="2">Uncharacterized protein</fullName>
    </submittedName>
</protein>
<comment type="caution">
    <text evidence="2">The sequence shown here is derived from an EMBL/GenBank/DDBJ whole genome shotgun (WGS) entry which is preliminary data.</text>
</comment>
<keyword evidence="1" id="KW-0812">Transmembrane</keyword>
<dbReference type="EMBL" id="MSCH01000003">
    <property type="protein sequence ID" value="PQJ54124.1"/>
    <property type="molecule type" value="Genomic_DNA"/>
</dbReference>
<organism evidence="2 3">
    <name type="scientific">Psychrosphaera saromensis</name>
    <dbReference type="NCBI Taxonomy" id="716813"/>
    <lineage>
        <taxon>Bacteria</taxon>
        <taxon>Pseudomonadati</taxon>
        <taxon>Pseudomonadota</taxon>
        <taxon>Gammaproteobacteria</taxon>
        <taxon>Alteromonadales</taxon>
        <taxon>Pseudoalteromonadaceae</taxon>
        <taxon>Psychrosphaera</taxon>
    </lineage>
</organism>
<keyword evidence="1" id="KW-0472">Membrane</keyword>
<dbReference type="Proteomes" id="UP000239007">
    <property type="component" value="Unassembled WGS sequence"/>
</dbReference>
<feature type="transmembrane region" description="Helical" evidence="1">
    <location>
        <begin position="18"/>
        <end position="37"/>
    </location>
</feature>
<name>A0A2S7UVV8_9GAMM</name>
<evidence type="ECO:0000313" key="3">
    <source>
        <dbReference type="Proteomes" id="UP000239007"/>
    </source>
</evidence>
<evidence type="ECO:0000256" key="1">
    <source>
        <dbReference type="SAM" id="Phobius"/>
    </source>
</evidence>
<evidence type="ECO:0000313" key="2">
    <source>
        <dbReference type="EMBL" id="PQJ54124.1"/>
    </source>
</evidence>
<sequence>MKYVSYYDISTEGFFDGVLFPFILMFFFISIAVGLLISKKNYSGSDSETITKLKFGKVWAIAALFMVVTSLYGLINSKIENKNSFSNNLEIKTIEGKISKYTELKKEIGFSSFFVASEKFETFSPFRDCKYPKCGLFNNLNVRITYTHTFINNITKNDDKLFGVEVIKAPHENKILKIELKESDFNFITERNNKARQRCLNQGVCS</sequence>
<keyword evidence="1" id="KW-1133">Transmembrane helix</keyword>
<keyword evidence="3" id="KW-1185">Reference proteome</keyword>
<accession>A0A2S7UVV8</accession>